<dbReference type="InterPro" id="IPR016193">
    <property type="entry name" value="Cytidine_deaminase-like"/>
</dbReference>
<dbReference type="PROSITE" id="PS00903">
    <property type="entry name" value="CYT_DCMP_DEAMINASES_1"/>
    <property type="match status" value="1"/>
</dbReference>
<feature type="binding site" evidence="7">
    <location>
        <position position="83"/>
    </location>
    <ligand>
        <name>Zn(2+)</name>
        <dbReference type="ChEBI" id="CHEBI:29105"/>
        <note>catalytic</note>
    </ligand>
</feature>
<feature type="binding site" evidence="7">
    <location>
        <position position="119"/>
    </location>
    <ligand>
        <name>Zn(2+)</name>
        <dbReference type="ChEBI" id="CHEBI:29105"/>
        <note>catalytic</note>
    </ligand>
</feature>
<keyword evidence="4" id="KW-0378">Hydrolase</keyword>
<evidence type="ECO:0000256" key="3">
    <source>
        <dbReference type="ARBA" id="ARBA00022723"/>
    </source>
</evidence>
<feature type="active site" description="Proton donor" evidence="6">
    <location>
        <position position="85"/>
    </location>
</feature>
<evidence type="ECO:0000256" key="4">
    <source>
        <dbReference type="ARBA" id="ARBA00022801"/>
    </source>
</evidence>
<dbReference type="GO" id="GO:0006220">
    <property type="term" value="P:pyrimidine nucleotide metabolic process"/>
    <property type="evidence" value="ECO:0007669"/>
    <property type="project" value="InterPro"/>
</dbReference>
<dbReference type="Proteomes" id="UP000184404">
    <property type="component" value="Unassembled WGS sequence"/>
</dbReference>
<dbReference type="OrthoDB" id="9788517at2"/>
<dbReference type="PANTHER" id="PTHR11086:SF18">
    <property type="entry name" value="DEOXYCYTIDYLATE DEAMINASE"/>
    <property type="match status" value="1"/>
</dbReference>
<dbReference type="Pfam" id="PF00383">
    <property type="entry name" value="dCMP_cyt_deam_1"/>
    <property type="match status" value="1"/>
</dbReference>
<evidence type="ECO:0000256" key="5">
    <source>
        <dbReference type="ARBA" id="ARBA00022833"/>
    </source>
</evidence>
<evidence type="ECO:0000256" key="2">
    <source>
        <dbReference type="ARBA" id="ARBA00006576"/>
    </source>
</evidence>
<keyword evidence="5 7" id="KW-0862">Zinc</keyword>
<evidence type="ECO:0000256" key="7">
    <source>
        <dbReference type="PIRSR" id="PIRSR006019-2"/>
    </source>
</evidence>
<dbReference type="InterPro" id="IPR016192">
    <property type="entry name" value="APOBEC/CMP_deaminase_Zn-bd"/>
</dbReference>
<comment type="similarity">
    <text evidence="2">Belongs to the cytidine and deoxycytidylate deaminase family.</text>
</comment>
<dbReference type="GO" id="GO:0004132">
    <property type="term" value="F:dCMP deaminase activity"/>
    <property type="evidence" value="ECO:0007669"/>
    <property type="project" value="InterPro"/>
</dbReference>
<dbReference type="InterPro" id="IPR015517">
    <property type="entry name" value="dCMP_deaminase-rel"/>
</dbReference>
<organism evidence="9 10">
    <name type="scientific">Schwartzia succinivorans DSM 10502</name>
    <dbReference type="NCBI Taxonomy" id="1123243"/>
    <lineage>
        <taxon>Bacteria</taxon>
        <taxon>Bacillati</taxon>
        <taxon>Bacillota</taxon>
        <taxon>Negativicutes</taxon>
        <taxon>Selenomonadales</taxon>
        <taxon>Selenomonadaceae</taxon>
        <taxon>Schwartzia</taxon>
    </lineage>
</organism>
<name>A0A1M4SEK9_9FIRM</name>
<accession>A0A1M4SEK9</accession>
<evidence type="ECO:0000259" key="8">
    <source>
        <dbReference type="PROSITE" id="PS51747"/>
    </source>
</evidence>
<dbReference type="PANTHER" id="PTHR11086">
    <property type="entry name" value="DEOXYCYTIDYLATE DEAMINASE-RELATED"/>
    <property type="match status" value="1"/>
</dbReference>
<feature type="domain" description="CMP/dCMP-type deaminase" evidence="8">
    <location>
        <begin position="9"/>
        <end position="153"/>
    </location>
</feature>
<dbReference type="InterPro" id="IPR016473">
    <property type="entry name" value="dCMP_deaminase"/>
</dbReference>
<dbReference type="GO" id="GO:0005737">
    <property type="term" value="C:cytoplasm"/>
    <property type="evidence" value="ECO:0007669"/>
    <property type="project" value="TreeGrafter"/>
</dbReference>
<gene>
    <name evidence="9" type="ORF">SAMN02745190_00108</name>
</gene>
<dbReference type="PROSITE" id="PS51747">
    <property type="entry name" value="CYT_DCMP_DEAMINASES_2"/>
    <property type="match status" value="1"/>
</dbReference>
<keyword evidence="3 7" id="KW-0479">Metal-binding</keyword>
<protein>
    <submittedName>
        <fullName evidence="9">dCMP deaminase</fullName>
    </submittedName>
</protein>
<dbReference type="AlphaFoldDB" id="A0A1M4SEK9"/>
<dbReference type="InterPro" id="IPR035105">
    <property type="entry name" value="Deoxycytidylate_deaminase_dom"/>
</dbReference>
<evidence type="ECO:0000313" key="9">
    <source>
        <dbReference type="EMBL" id="SHE30639.1"/>
    </source>
</evidence>
<evidence type="ECO:0000256" key="1">
    <source>
        <dbReference type="ARBA" id="ARBA00001947"/>
    </source>
</evidence>
<dbReference type="PIRSF" id="PIRSF006019">
    <property type="entry name" value="dCMP_deaminase"/>
    <property type="match status" value="1"/>
</dbReference>
<dbReference type="EMBL" id="FQUG01000002">
    <property type="protein sequence ID" value="SHE30639.1"/>
    <property type="molecule type" value="Genomic_DNA"/>
</dbReference>
<evidence type="ECO:0000313" key="10">
    <source>
        <dbReference type="Proteomes" id="UP000184404"/>
    </source>
</evidence>
<comment type="cofactor">
    <cofactor evidence="1 7">
        <name>Zn(2+)</name>
        <dbReference type="ChEBI" id="CHEBI:29105"/>
    </cofactor>
</comment>
<proteinExistence type="inferred from homology"/>
<dbReference type="RefSeq" id="WP_072934240.1">
    <property type="nucleotide sequence ID" value="NZ_FQUG01000002.1"/>
</dbReference>
<dbReference type="GO" id="GO:0008270">
    <property type="term" value="F:zinc ion binding"/>
    <property type="evidence" value="ECO:0007669"/>
    <property type="project" value="InterPro"/>
</dbReference>
<sequence length="153" mass="16975">MPEKKERPEWTEYFLDIAAAVGRRSTCLRRQYGAIIVKDRIIISTGYNGAPRGEANCIDTGICERERLHVPKGQNYELCVAVHAEQNAIINADPVKMQGATIYIVGFNSDGTLASGKPCLLCRRMLRNAMIKEAVYKETDGSVVCIAPKDIKD</sequence>
<keyword evidence="10" id="KW-1185">Reference proteome</keyword>
<dbReference type="CDD" id="cd01286">
    <property type="entry name" value="deoxycytidylate_deaminase"/>
    <property type="match status" value="1"/>
</dbReference>
<reference evidence="9 10" key="1">
    <citation type="submission" date="2016-11" db="EMBL/GenBank/DDBJ databases">
        <authorList>
            <person name="Jaros S."/>
            <person name="Januszkiewicz K."/>
            <person name="Wedrychowicz H."/>
        </authorList>
    </citation>
    <scope>NUCLEOTIDE SEQUENCE [LARGE SCALE GENOMIC DNA]</scope>
    <source>
        <strain evidence="9 10">DSM 10502</strain>
    </source>
</reference>
<feature type="binding site" evidence="7">
    <location>
        <position position="122"/>
    </location>
    <ligand>
        <name>Zn(2+)</name>
        <dbReference type="ChEBI" id="CHEBI:29105"/>
        <note>catalytic</note>
    </ligand>
</feature>
<evidence type="ECO:0000256" key="6">
    <source>
        <dbReference type="PIRSR" id="PIRSR006019-1"/>
    </source>
</evidence>
<dbReference type="Gene3D" id="3.40.140.10">
    <property type="entry name" value="Cytidine Deaminase, domain 2"/>
    <property type="match status" value="1"/>
</dbReference>
<dbReference type="InterPro" id="IPR002125">
    <property type="entry name" value="CMP_dCMP_dom"/>
</dbReference>
<dbReference type="STRING" id="1123243.SAMN02745190_00108"/>
<dbReference type="SUPFAM" id="SSF53927">
    <property type="entry name" value="Cytidine deaminase-like"/>
    <property type="match status" value="1"/>
</dbReference>